<name>A0A1D2N6F2_ORCCI</name>
<dbReference type="OrthoDB" id="248495at2759"/>
<dbReference type="OMA" id="ANACELE"/>
<dbReference type="EMBL" id="LJIJ01000185">
    <property type="protein sequence ID" value="ODN00827.1"/>
    <property type="molecule type" value="Genomic_DNA"/>
</dbReference>
<dbReference type="InterPro" id="IPR013212">
    <property type="entry name" value="Mad3/Bub1_I"/>
</dbReference>
<feature type="domain" description="BUB1 N-terminal" evidence="3">
    <location>
        <begin position="55"/>
        <end position="227"/>
    </location>
</feature>
<dbReference type="Proteomes" id="UP000094527">
    <property type="component" value="Unassembled WGS sequence"/>
</dbReference>
<feature type="coiled-coil region" evidence="1">
    <location>
        <begin position="525"/>
        <end position="569"/>
    </location>
</feature>
<protein>
    <submittedName>
        <fullName evidence="4">Mitotic checkpoint serine/threonine-protein kinase BUB1 beta</fullName>
    </submittedName>
</protein>
<evidence type="ECO:0000256" key="2">
    <source>
        <dbReference type="SAM" id="MobiDB-lite"/>
    </source>
</evidence>
<keyword evidence="5" id="KW-1185">Reference proteome</keyword>
<feature type="compositionally biased region" description="Polar residues" evidence="2">
    <location>
        <begin position="807"/>
        <end position="834"/>
    </location>
</feature>
<dbReference type="GO" id="GO:0051754">
    <property type="term" value="P:meiotic sister chromatid cohesion, centromeric"/>
    <property type="evidence" value="ECO:0007669"/>
    <property type="project" value="TreeGrafter"/>
</dbReference>
<feature type="region of interest" description="Disordered" evidence="2">
    <location>
        <begin position="910"/>
        <end position="990"/>
    </location>
</feature>
<comment type="caution">
    <text evidence="4">The sequence shown here is derived from an EMBL/GenBank/DDBJ whole genome shotgun (WGS) entry which is preliminary data.</text>
</comment>
<dbReference type="AlphaFoldDB" id="A0A1D2N6F2"/>
<feature type="compositionally biased region" description="Low complexity" evidence="2">
    <location>
        <begin position="933"/>
        <end position="956"/>
    </location>
</feature>
<dbReference type="SMART" id="SM00777">
    <property type="entry name" value="Mad3_BUB1_I"/>
    <property type="match status" value="1"/>
</dbReference>
<feature type="compositionally biased region" description="Polar residues" evidence="2">
    <location>
        <begin position="382"/>
        <end position="392"/>
    </location>
</feature>
<feature type="compositionally biased region" description="Polar residues" evidence="2">
    <location>
        <begin position="977"/>
        <end position="990"/>
    </location>
</feature>
<feature type="region of interest" description="Disordered" evidence="2">
    <location>
        <begin position="371"/>
        <end position="392"/>
    </location>
</feature>
<reference evidence="4 5" key="1">
    <citation type="journal article" date="2016" name="Genome Biol. Evol.">
        <title>Gene Family Evolution Reflects Adaptation to Soil Environmental Stressors in the Genome of the Collembolan Orchesella cincta.</title>
        <authorList>
            <person name="Faddeeva-Vakhrusheva A."/>
            <person name="Derks M.F."/>
            <person name="Anvar S.Y."/>
            <person name="Agamennone V."/>
            <person name="Suring W."/>
            <person name="Smit S."/>
            <person name="van Straalen N.M."/>
            <person name="Roelofs D."/>
        </authorList>
    </citation>
    <scope>NUCLEOTIDE SEQUENCE [LARGE SCALE GENOMIC DNA]</scope>
    <source>
        <tissue evidence="4">Mixed pool</tissue>
    </source>
</reference>
<evidence type="ECO:0000256" key="1">
    <source>
        <dbReference type="SAM" id="Coils"/>
    </source>
</evidence>
<proteinExistence type="predicted"/>
<dbReference type="GO" id="GO:0007094">
    <property type="term" value="P:mitotic spindle assembly checkpoint signaling"/>
    <property type="evidence" value="ECO:0007669"/>
    <property type="project" value="InterPro"/>
</dbReference>
<keyword evidence="4" id="KW-0808">Transferase</keyword>
<evidence type="ECO:0000313" key="4">
    <source>
        <dbReference type="EMBL" id="ODN00827.1"/>
    </source>
</evidence>
<dbReference type="Pfam" id="PF08311">
    <property type="entry name" value="Mad3_BUB1_I"/>
    <property type="match status" value="1"/>
</dbReference>
<dbReference type="STRING" id="48709.A0A1D2N6F2"/>
<keyword evidence="1" id="KW-0175">Coiled coil</keyword>
<gene>
    <name evidence="4" type="ORF">Ocin01_05850</name>
</gene>
<feature type="compositionally biased region" description="Low complexity" evidence="2">
    <location>
        <begin position="964"/>
        <end position="976"/>
    </location>
</feature>
<feature type="region of interest" description="Disordered" evidence="2">
    <location>
        <begin position="869"/>
        <end position="894"/>
    </location>
</feature>
<dbReference type="GO" id="GO:0032991">
    <property type="term" value="C:protein-containing complex"/>
    <property type="evidence" value="ECO:0007669"/>
    <property type="project" value="UniProtKB-ARBA"/>
</dbReference>
<dbReference type="GO" id="GO:0005634">
    <property type="term" value="C:nucleus"/>
    <property type="evidence" value="ECO:0007669"/>
    <property type="project" value="TreeGrafter"/>
</dbReference>
<sequence>MNFEMSGGAGGGSGGWELSKENIQPLTSGRRMAYLAESLPTRGATLNDHELEAQHWEEFSKLEGVALKQAGDDPLQAWVDLVKYIEQHFPVMSAKVNSKFKESLRKAVQLNFGNEYYKNDRRYVELVLKNVEFLPDIMHRLGTLRHLLEGGIGEFVSPMYIKLAEMYEAQGDEKSASDILRKGIQKNAEPKSSIEEMLTHIQNRWAERYAKTLENGSAGDAGGERNFASSVPTVGRNNEAISIRRDLPPAAPATDRHNTKMPMPPSRVHILNEENSAPSRLSEKENLQQFAAPTRISSLERAEYDTENRLEATRWNNGYAQLDNPAIPQPPEKLNFNMLAKVKVMYVEEPVSHHSASKPESSHAINARALKERTEPTEESDPQANAADNQIPLCSSAPSTYSVNPIVKFVEDCQKKGIDEDVKYKPLPPRFRVNRMMMKVAAYFKENDAMRMQEEMEVNEVASLRLEVLQLKECVKVLEEKLKDQLSLTDLKLMQKDEKIAQLELGSDNLMNQVTQLTTSNNVLESRLQREKGCFEKEIDDLRKKLTSSRKLEEEIEDLRSKLANACELENEAKFYREQYENLFQEKMARQSEVYKEIKSESDYEHALIEKKSNLVDIDVQRNVNYVSSSSEEQDNADASIFRGGDNAIAANSYLPELGNGNSIGYNQSLRERKGLSDIHKGNDHMMDLTPVVLPDELDIPPPNFSNLGLKKPAFSLYESISESFSRPNPPKANSLFNNKRTDIFKSLHMLPENLPPPPLMSSVHSGPAAIGEEPPFEPQAVTVQEPVPRNENFLRPGPPSRKSIVSFPTSETLRSSADTNKNAAYSRQLGSDSDSGDEEIMIRRHQQTGVDLNMTNLTCALSMYPAPLTNSTPEKTRNRPVSNFPIYSEEPPAPDFQTVAASRMPRYNSVLNEDPGLNLSTIQETSRENRSRSTTSSSSGNYTASTTRFGTTSTTPFYNNVTRSSSIPRSNSHISQLYNNGYHSDTNGK</sequence>
<dbReference type="Gene3D" id="1.25.40.430">
    <property type="match status" value="1"/>
</dbReference>
<dbReference type="PANTHER" id="PTHR14030:SF4">
    <property type="entry name" value="BUB1 KINASE, ISOFORM A-RELATED"/>
    <property type="match status" value="1"/>
</dbReference>
<dbReference type="PANTHER" id="PTHR14030">
    <property type="entry name" value="MITOTIC CHECKPOINT SERINE/THREONINE-PROTEIN KINASE BUB1"/>
    <property type="match status" value="1"/>
</dbReference>
<evidence type="ECO:0000259" key="3">
    <source>
        <dbReference type="PROSITE" id="PS51489"/>
    </source>
</evidence>
<keyword evidence="4" id="KW-0418">Kinase</keyword>
<accession>A0A1D2N6F2</accession>
<organism evidence="4 5">
    <name type="scientific">Orchesella cincta</name>
    <name type="common">Springtail</name>
    <name type="synonym">Podura cincta</name>
    <dbReference type="NCBI Taxonomy" id="48709"/>
    <lineage>
        <taxon>Eukaryota</taxon>
        <taxon>Metazoa</taxon>
        <taxon>Ecdysozoa</taxon>
        <taxon>Arthropoda</taxon>
        <taxon>Hexapoda</taxon>
        <taxon>Collembola</taxon>
        <taxon>Entomobryomorpha</taxon>
        <taxon>Entomobryoidea</taxon>
        <taxon>Orchesellidae</taxon>
        <taxon>Orchesellinae</taxon>
        <taxon>Orchesella</taxon>
    </lineage>
</organism>
<feature type="region of interest" description="Disordered" evidence="2">
    <location>
        <begin position="790"/>
        <end position="837"/>
    </location>
</feature>
<dbReference type="GO" id="GO:0004672">
    <property type="term" value="F:protein kinase activity"/>
    <property type="evidence" value="ECO:0007669"/>
    <property type="project" value="TreeGrafter"/>
</dbReference>
<dbReference type="InterPro" id="IPR015661">
    <property type="entry name" value="Bub1/Mad3"/>
</dbReference>
<evidence type="ECO:0000313" key="5">
    <source>
        <dbReference type="Proteomes" id="UP000094527"/>
    </source>
</evidence>
<dbReference type="PROSITE" id="PS51489">
    <property type="entry name" value="BUB1_N"/>
    <property type="match status" value="1"/>
</dbReference>
<feature type="region of interest" description="Disordered" evidence="2">
    <location>
        <begin position="1"/>
        <end position="20"/>
    </location>
</feature>